<feature type="compositionally biased region" description="Polar residues" evidence="1">
    <location>
        <begin position="29"/>
        <end position="38"/>
    </location>
</feature>
<keyword evidence="4" id="KW-1185">Reference proteome</keyword>
<dbReference type="InterPro" id="IPR025660">
    <property type="entry name" value="Pept_his_AS"/>
</dbReference>
<dbReference type="PROSITE" id="PS00639">
    <property type="entry name" value="THIOL_PROTEASE_HIS"/>
    <property type="match status" value="1"/>
</dbReference>
<dbReference type="RefSeq" id="WP_162031413.1">
    <property type="nucleotide sequence ID" value="NZ_CACVBR010000002.1"/>
</dbReference>
<feature type="domain" description="Peptidase C1A papain C-terminal" evidence="2">
    <location>
        <begin position="136"/>
        <end position="266"/>
    </location>
</feature>
<reference evidence="3 4" key="1">
    <citation type="submission" date="2020-01" db="EMBL/GenBank/DDBJ databases">
        <authorList>
            <person name="Rodrigo-Torres L."/>
            <person name="Arahal R. D."/>
            <person name="Lucena T."/>
        </authorList>
    </citation>
    <scope>NUCLEOTIDE SEQUENCE [LARGE SCALE GENOMIC DNA]</scope>
    <source>
        <strain evidence="3 4">CECT 9293</strain>
    </source>
</reference>
<dbReference type="Pfam" id="PF00112">
    <property type="entry name" value="Peptidase_C1"/>
    <property type="match status" value="1"/>
</dbReference>
<name>A0A6N4X043_9FLAO</name>
<sequence>MKKTVFLAITGLVMTTITSCNQDRDEGQGSLSTTQSGMYSRLSPELSDRPVSKRKMLSRYGLTTKPNHIIRHLPSIGNQGYNEQSCVAWATAYAATTILERNFFDRNAPARSPRFIYNQINNGICTATPMIKEGLDKLVELGACSIDEMPYNPGECSQEVSKDKIAQAKLHKLTKWATVNLKDKALVKTLLANNFPIIISVPMIDSFGSINKNTDWTVTYCPVYNTGTTRHAVCVVGYDDDKKAFKVMNSYGKDFGDEGFFWISYDVFHGPTEKSPGAFLLEGYTAEIKPDTLPTD</sequence>
<dbReference type="Gene3D" id="3.90.70.10">
    <property type="entry name" value="Cysteine proteinases"/>
    <property type="match status" value="1"/>
</dbReference>
<proteinExistence type="predicted"/>
<dbReference type="EMBL" id="CACVBR010000002">
    <property type="protein sequence ID" value="CAA7194083.1"/>
    <property type="molecule type" value="Genomic_DNA"/>
</dbReference>
<evidence type="ECO:0000313" key="4">
    <source>
        <dbReference type="Proteomes" id="UP000445144"/>
    </source>
</evidence>
<dbReference type="GO" id="GO:0006508">
    <property type="term" value="P:proteolysis"/>
    <property type="evidence" value="ECO:0007669"/>
    <property type="project" value="InterPro"/>
</dbReference>
<dbReference type="InterPro" id="IPR038765">
    <property type="entry name" value="Papain-like_cys_pep_sf"/>
</dbReference>
<dbReference type="AlphaFoldDB" id="A0A6N4X043"/>
<accession>A0A6N4X043</accession>
<feature type="region of interest" description="Disordered" evidence="1">
    <location>
        <begin position="22"/>
        <end position="51"/>
    </location>
</feature>
<dbReference type="GO" id="GO:0008234">
    <property type="term" value="F:cysteine-type peptidase activity"/>
    <property type="evidence" value="ECO:0007669"/>
    <property type="project" value="InterPro"/>
</dbReference>
<protein>
    <recommendedName>
        <fullName evidence="2">Peptidase C1A papain C-terminal domain-containing protein</fullName>
    </recommendedName>
</protein>
<gene>
    <name evidence="3" type="ORF">CHRY9293_00461</name>
</gene>
<evidence type="ECO:0000313" key="3">
    <source>
        <dbReference type="EMBL" id="CAA7194083.1"/>
    </source>
</evidence>
<organism evidence="3 4">
    <name type="scientific">Chryseobacterium potabilaquae</name>
    <dbReference type="NCBI Taxonomy" id="2675057"/>
    <lineage>
        <taxon>Bacteria</taxon>
        <taxon>Pseudomonadati</taxon>
        <taxon>Bacteroidota</taxon>
        <taxon>Flavobacteriia</taxon>
        <taxon>Flavobacteriales</taxon>
        <taxon>Weeksellaceae</taxon>
        <taxon>Chryseobacterium group</taxon>
        <taxon>Chryseobacterium</taxon>
    </lineage>
</organism>
<evidence type="ECO:0000259" key="2">
    <source>
        <dbReference type="Pfam" id="PF00112"/>
    </source>
</evidence>
<dbReference type="Proteomes" id="UP000445144">
    <property type="component" value="Unassembled WGS sequence"/>
</dbReference>
<dbReference type="PROSITE" id="PS51257">
    <property type="entry name" value="PROKAR_LIPOPROTEIN"/>
    <property type="match status" value="1"/>
</dbReference>
<evidence type="ECO:0000256" key="1">
    <source>
        <dbReference type="SAM" id="MobiDB-lite"/>
    </source>
</evidence>
<dbReference type="CDD" id="cd02619">
    <property type="entry name" value="Peptidase_C1"/>
    <property type="match status" value="1"/>
</dbReference>
<dbReference type="SUPFAM" id="SSF54001">
    <property type="entry name" value="Cysteine proteinases"/>
    <property type="match status" value="1"/>
</dbReference>
<dbReference type="InterPro" id="IPR000668">
    <property type="entry name" value="Peptidase_C1A_C"/>
</dbReference>